<gene>
    <name evidence="8" type="ORF">GCM10011613_16690</name>
</gene>
<dbReference type="SUPFAM" id="SSF64518">
    <property type="entry name" value="Phase 1 flagellin"/>
    <property type="match status" value="2"/>
</dbReference>
<evidence type="ECO:0000256" key="4">
    <source>
        <dbReference type="RuleBase" id="RU362073"/>
    </source>
</evidence>
<evidence type="ECO:0000313" key="9">
    <source>
        <dbReference type="Proteomes" id="UP000619761"/>
    </source>
</evidence>
<dbReference type="EMBL" id="BMYZ01000001">
    <property type="protein sequence ID" value="GGY72383.1"/>
    <property type="molecule type" value="Genomic_DNA"/>
</dbReference>
<comment type="caution">
    <text evidence="8">The sequence shown here is derived from an EMBL/GenBank/DDBJ whole genome shotgun (WGS) entry which is preliminary data.</text>
</comment>
<dbReference type="InterPro" id="IPR042187">
    <property type="entry name" value="Flagellin_C_sub2"/>
</dbReference>
<evidence type="ECO:0000256" key="3">
    <source>
        <dbReference type="ARBA" id="ARBA00023143"/>
    </source>
</evidence>
<dbReference type="Gene3D" id="6.10.10.10">
    <property type="entry name" value="Flagellar export chaperone, C-terminal domain"/>
    <property type="match status" value="1"/>
</dbReference>
<keyword evidence="9" id="KW-1185">Reference proteome</keyword>
<keyword evidence="2 4" id="KW-0964">Secreted</keyword>
<dbReference type="Pfam" id="PF00669">
    <property type="entry name" value="Flagellin_N"/>
    <property type="match status" value="1"/>
</dbReference>
<keyword evidence="5" id="KW-0175">Coiled coil</keyword>
<dbReference type="Proteomes" id="UP000619761">
    <property type="component" value="Unassembled WGS sequence"/>
</dbReference>
<evidence type="ECO:0000256" key="5">
    <source>
        <dbReference type="SAM" id="Coils"/>
    </source>
</evidence>
<feature type="domain" description="Flagellin N-terminal" evidence="6">
    <location>
        <begin position="5"/>
        <end position="141"/>
    </location>
</feature>
<dbReference type="PANTHER" id="PTHR42792">
    <property type="entry name" value="FLAGELLIN"/>
    <property type="match status" value="1"/>
</dbReference>
<comment type="similarity">
    <text evidence="1 4">Belongs to the bacterial flagellin family.</text>
</comment>
<keyword evidence="3 4" id="KW-0975">Bacterial flagellum</keyword>
<name>A0ABQ3AZU4_9GAMM</name>
<feature type="domain" description="Flagellin C-terminal" evidence="7">
    <location>
        <begin position="775"/>
        <end position="860"/>
    </location>
</feature>
<dbReference type="Gene3D" id="3.30.70.2120">
    <property type="match status" value="3"/>
</dbReference>
<evidence type="ECO:0000259" key="6">
    <source>
        <dbReference type="Pfam" id="PF00669"/>
    </source>
</evidence>
<dbReference type="InterPro" id="IPR010810">
    <property type="entry name" value="Flagellin_hook_IN_motif"/>
</dbReference>
<dbReference type="Pfam" id="PF00700">
    <property type="entry name" value="Flagellin_C"/>
    <property type="match status" value="1"/>
</dbReference>
<dbReference type="RefSeq" id="WP_189417493.1">
    <property type="nucleotide sequence ID" value="NZ_BMYZ01000001.1"/>
</dbReference>
<dbReference type="PANTHER" id="PTHR42792:SF2">
    <property type="entry name" value="FLAGELLIN"/>
    <property type="match status" value="1"/>
</dbReference>
<evidence type="ECO:0000313" key="8">
    <source>
        <dbReference type="EMBL" id="GGY72383.1"/>
    </source>
</evidence>
<accession>A0ABQ3AZU4</accession>
<protein>
    <recommendedName>
        <fullName evidence="4">Flagellin</fullName>
    </recommendedName>
</protein>
<comment type="function">
    <text evidence="4">Flagellin is the subunit protein which polymerizes to form the filaments of bacterial flagella.</text>
</comment>
<organism evidence="8 9">
    <name type="scientific">Cellvibrio zantedeschiae</name>
    <dbReference type="NCBI Taxonomy" id="1237077"/>
    <lineage>
        <taxon>Bacteria</taxon>
        <taxon>Pseudomonadati</taxon>
        <taxon>Pseudomonadota</taxon>
        <taxon>Gammaproteobacteria</taxon>
        <taxon>Cellvibrionales</taxon>
        <taxon>Cellvibrionaceae</taxon>
        <taxon>Cellvibrio</taxon>
    </lineage>
</organism>
<reference evidence="9" key="1">
    <citation type="journal article" date="2019" name="Int. J. Syst. Evol. Microbiol.">
        <title>The Global Catalogue of Microorganisms (GCM) 10K type strain sequencing project: providing services to taxonomists for standard genome sequencing and annotation.</title>
        <authorList>
            <consortium name="The Broad Institute Genomics Platform"/>
            <consortium name="The Broad Institute Genome Sequencing Center for Infectious Disease"/>
            <person name="Wu L."/>
            <person name="Ma J."/>
        </authorList>
    </citation>
    <scope>NUCLEOTIDE SEQUENCE [LARGE SCALE GENOMIC DNA]</scope>
    <source>
        <strain evidence="9">KCTC 32239</strain>
    </source>
</reference>
<evidence type="ECO:0000259" key="7">
    <source>
        <dbReference type="Pfam" id="PF00700"/>
    </source>
</evidence>
<dbReference type="PRINTS" id="PR00207">
    <property type="entry name" value="FLAGELLIN"/>
</dbReference>
<dbReference type="InterPro" id="IPR046358">
    <property type="entry name" value="Flagellin_C"/>
</dbReference>
<dbReference type="Pfam" id="PF07196">
    <property type="entry name" value="Flagellin_IN"/>
    <property type="match status" value="1"/>
</dbReference>
<evidence type="ECO:0000256" key="2">
    <source>
        <dbReference type="ARBA" id="ARBA00022525"/>
    </source>
</evidence>
<feature type="coiled-coil region" evidence="5">
    <location>
        <begin position="75"/>
        <end position="129"/>
    </location>
</feature>
<comment type="subcellular location">
    <subcellularLocation>
        <location evidence="4">Secreted</location>
    </subcellularLocation>
    <subcellularLocation>
        <location evidence="4">Bacterial flagellum</location>
    </subcellularLocation>
</comment>
<evidence type="ECO:0000256" key="1">
    <source>
        <dbReference type="ARBA" id="ARBA00005709"/>
    </source>
</evidence>
<sequence length="862" mass="87554">MSLVINTNVASLNSQRQLMNSGGALDKATERLSSGQRINSAKDDAAGLAISNRMTSQVRGLDQAIRNANDGISLIQTAEGALQETTNILQRMRELAIQAGNGIYSDADRKTLDAEVQQLTAELNRIATSTSFNGQKLLDGTLGKVNLQVGADAGQTIIMKIPKMDAKTLGMGSTGGDVTSNHLGKAITSTSFKDGDILINGKSIGAFDGTKTPPDTFEKLLANINEKIEGITATAFNEVTTTTVGTGVTTAAAPITIALTNPDGTTSSFTISNTNNMDELIDAINTQSGGLIQSTKTEAGLVTLANNNGATITVSGAGAAAGLGAIVSPSYGQIALTSKNGEDIVITQGPNATQPTVVSAAAFGTTVNTDVISINGVAIPAFTAAMANTAVRDAINTQTLNTGVTASLSGGNLVLTDAKGRDITVSSVPSTAAATVGLTNGTTKAPTLLSALGFQDTRAQASVFGQHIPAADSTKTLAFGDLKINGITISGENTGTLQGKVDNINKVSDQTGVIASLKSENVSTFNALKLSTEVTGATPGAAHAAGDQIRINGVQVTLTGTTINQDVIDINAASTTTGVTAFLDSTGKLHLFSEGQINLDDDGTNGAAAATALGLTAAVVTASFAPTVAATGSVRLNNTQISLSNVSDLNTVISELNAQQANTGVYASLNDLGQLILNSNSAFSIDVGDTNGGKTLATLGLDTTLAGPIGGHVTNVLASIQLDSLSDNPISLDVTANGSVVTGLISQNKASAGLGFGTSLNSVSIATQAGAQKAIGIIDKALDTINDVRSQMGAINNRLEFTINNLANVSEKTSASRSRITDADFAAETAAMSRAQVLQQAATAMLAQSNARPQQVLSLLKG</sequence>
<dbReference type="Gene3D" id="1.20.1330.10">
    <property type="entry name" value="f41 fragment of flagellin, N-terminal domain"/>
    <property type="match status" value="2"/>
</dbReference>
<dbReference type="InterPro" id="IPR001492">
    <property type="entry name" value="Flagellin"/>
</dbReference>
<proteinExistence type="inferred from homology"/>
<dbReference type="InterPro" id="IPR001029">
    <property type="entry name" value="Flagellin_N"/>
</dbReference>